<protein>
    <recommendedName>
        <fullName evidence="4">EexN family lipoprotein</fullName>
    </recommendedName>
</protein>
<accession>A0A2A4HTX0</accession>
<comment type="caution">
    <text evidence="2">The sequence shown here is derived from an EMBL/GenBank/DDBJ whole genome shotgun (WGS) entry which is preliminary data.</text>
</comment>
<evidence type="ECO:0000256" key="1">
    <source>
        <dbReference type="SAM" id="MobiDB-lite"/>
    </source>
</evidence>
<dbReference type="AlphaFoldDB" id="A0A2A4HTX0"/>
<sequence length="107" mass="11807">MISMNNERVNRMTNLKERALIAAVATIALTGCGLIKPRDAGYFRFHAEEARLVVTRCERGQETGSDCEAAAQAVAELDAAARRQPPARAGRQRGHDATLEKERDDRN</sequence>
<gene>
    <name evidence="2" type="ORF">COA17_16035</name>
</gene>
<dbReference type="Proteomes" id="UP000218784">
    <property type="component" value="Unassembled WGS sequence"/>
</dbReference>
<evidence type="ECO:0000313" key="3">
    <source>
        <dbReference type="Proteomes" id="UP000218784"/>
    </source>
</evidence>
<evidence type="ECO:0000313" key="2">
    <source>
        <dbReference type="EMBL" id="PCG07830.1"/>
    </source>
</evidence>
<name>A0A2A4HTX0_9SPHN</name>
<proteinExistence type="predicted"/>
<keyword evidence="3" id="KW-1185">Reference proteome</keyword>
<feature type="compositionally biased region" description="Basic and acidic residues" evidence="1">
    <location>
        <begin position="93"/>
        <end position="107"/>
    </location>
</feature>
<feature type="region of interest" description="Disordered" evidence="1">
    <location>
        <begin position="78"/>
        <end position="107"/>
    </location>
</feature>
<evidence type="ECO:0008006" key="4">
    <source>
        <dbReference type="Google" id="ProtNLM"/>
    </source>
</evidence>
<reference evidence="2 3" key="1">
    <citation type="submission" date="2017-09" db="EMBL/GenBank/DDBJ databases">
        <title>Sphingomonas ginsenosidimutans KACC 14949, whole genome shotgun sequence.</title>
        <authorList>
            <person name="Feng G."/>
            <person name="Zhu H."/>
        </authorList>
    </citation>
    <scope>NUCLEOTIDE SEQUENCE [LARGE SCALE GENOMIC DNA]</scope>
    <source>
        <strain evidence="2 3">KACC 14949</strain>
    </source>
</reference>
<feature type="compositionally biased region" description="Low complexity" evidence="1">
    <location>
        <begin position="78"/>
        <end position="89"/>
    </location>
</feature>
<organism evidence="2 3">
    <name type="scientific">Sphingomonas ginsenosidimutans</name>
    <dbReference type="NCBI Taxonomy" id="862134"/>
    <lineage>
        <taxon>Bacteria</taxon>
        <taxon>Pseudomonadati</taxon>
        <taxon>Pseudomonadota</taxon>
        <taxon>Alphaproteobacteria</taxon>
        <taxon>Sphingomonadales</taxon>
        <taxon>Sphingomonadaceae</taxon>
        <taxon>Sphingomonas</taxon>
    </lineage>
</organism>
<dbReference type="EMBL" id="NWVD01000010">
    <property type="protein sequence ID" value="PCG07830.1"/>
    <property type="molecule type" value="Genomic_DNA"/>
</dbReference>